<proteinExistence type="predicted"/>
<evidence type="ECO:0000256" key="1">
    <source>
        <dbReference type="ARBA" id="ARBA00022729"/>
    </source>
</evidence>
<sequence>MSREMWKSEAEAFEKKHGYKPVAIPVAIDALAVFVHKDNPIKGLTLKQLDGIFSTERKRGGANITNWDQLGVAHQWQGRKIVVYGRNTISGTHGFFSEHALLRGTLKGTVKQQSGSQEVVSHVAGDLFGIGYSGIGYTTSGVKALPLGEKEGHLWKPTQQNCMLGNYPLTRHLFIYVNKKPGQQVDAATFEFLKFALSKDGQDIVSETGFFPLGKAGVELGLNALTK</sequence>
<dbReference type="AlphaFoldDB" id="A0A366H9Y1"/>
<keyword evidence="4" id="KW-1185">Reference proteome</keyword>
<reference evidence="3 4" key="1">
    <citation type="submission" date="2018-06" db="EMBL/GenBank/DDBJ databases">
        <title>Genomic Encyclopedia of Type Strains, Phase IV (KMG-IV): sequencing the most valuable type-strain genomes for metagenomic binning, comparative biology and taxonomic classification.</title>
        <authorList>
            <person name="Goeker M."/>
        </authorList>
    </citation>
    <scope>NUCLEOTIDE SEQUENCE [LARGE SCALE GENOMIC DNA]</scope>
    <source>
        <strain evidence="3 4">DSM 25532</strain>
    </source>
</reference>
<keyword evidence="1" id="KW-0732">Signal</keyword>
<protein>
    <submittedName>
        <fullName evidence="3">Phosphate transport system substrate-binding protein</fullName>
    </submittedName>
</protein>
<dbReference type="SUPFAM" id="SSF53850">
    <property type="entry name" value="Periplasmic binding protein-like II"/>
    <property type="match status" value="1"/>
</dbReference>
<evidence type="ECO:0000313" key="4">
    <source>
        <dbReference type="Proteomes" id="UP000253426"/>
    </source>
</evidence>
<dbReference type="Proteomes" id="UP000253426">
    <property type="component" value="Unassembled WGS sequence"/>
</dbReference>
<feature type="domain" description="PBP" evidence="2">
    <location>
        <begin position="2"/>
        <end position="199"/>
    </location>
</feature>
<accession>A0A366H9Y1</accession>
<dbReference type="Gene3D" id="3.40.190.10">
    <property type="entry name" value="Periplasmic binding protein-like II"/>
    <property type="match status" value="2"/>
</dbReference>
<organism evidence="3 4">
    <name type="scientific">Roseimicrobium gellanilyticum</name>
    <dbReference type="NCBI Taxonomy" id="748857"/>
    <lineage>
        <taxon>Bacteria</taxon>
        <taxon>Pseudomonadati</taxon>
        <taxon>Verrucomicrobiota</taxon>
        <taxon>Verrucomicrobiia</taxon>
        <taxon>Verrucomicrobiales</taxon>
        <taxon>Verrucomicrobiaceae</taxon>
        <taxon>Roseimicrobium</taxon>
    </lineage>
</organism>
<dbReference type="InterPro" id="IPR050811">
    <property type="entry name" value="Phosphate_ABC_transporter"/>
</dbReference>
<dbReference type="CDD" id="cd13566">
    <property type="entry name" value="PBP2_phosphate"/>
    <property type="match status" value="1"/>
</dbReference>
<dbReference type="PANTHER" id="PTHR30570">
    <property type="entry name" value="PERIPLASMIC PHOSPHATE BINDING COMPONENT OF PHOSPHATE ABC TRANSPORTER"/>
    <property type="match status" value="1"/>
</dbReference>
<name>A0A366H9Y1_9BACT</name>
<dbReference type="EMBL" id="QNRR01000011">
    <property type="protein sequence ID" value="RBP38637.1"/>
    <property type="molecule type" value="Genomic_DNA"/>
</dbReference>
<dbReference type="InterPro" id="IPR024370">
    <property type="entry name" value="PBP_domain"/>
</dbReference>
<evidence type="ECO:0000313" key="3">
    <source>
        <dbReference type="EMBL" id="RBP38637.1"/>
    </source>
</evidence>
<gene>
    <name evidence="3" type="ORF">DES53_111156</name>
</gene>
<comment type="caution">
    <text evidence="3">The sequence shown here is derived from an EMBL/GenBank/DDBJ whole genome shotgun (WGS) entry which is preliminary data.</text>
</comment>
<evidence type="ECO:0000259" key="2">
    <source>
        <dbReference type="Pfam" id="PF12849"/>
    </source>
</evidence>
<dbReference type="PANTHER" id="PTHR30570:SF6">
    <property type="entry name" value="PHOSPHATE-BINDING PROTEIN PSTS"/>
    <property type="match status" value="1"/>
</dbReference>
<dbReference type="Pfam" id="PF12849">
    <property type="entry name" value="PBP_like_2"/>
    <property type="match status" value="1"/>
</dbReference>